<name>A0A418VIY9_RHOPL</name>
<dbReference type="AlphaFoldDB" id="A0A418VIY9"/>
<sequence>MSPATPLQPELDDVVSSGSLERRADAVRRIADLFVQGAAQFSSEHVKVFDSVLLRLVPDIDVEMRSELARRFCSLGNAPPQLIAQLAQDEDIGIAGPLLRRSNQIDGETLVELAGTRGQTHLMAISERPIVPPPVSDVIVRRGDRDVLRSIAVNAGAQFSQSGFSGLVRRAAQDVALVSAIGGRADLSSERLKDLLTVASDTARRQLIETAPPSNRIAINRLMHELAGAPQVCTVTRDFTAAQRAIVDLHHRDGLTETTVLEFARAFRYEETVAALSAMSGVRIATLDPLMAGDSHDPMLMLSKAIGFGWSTVRALIGLRLGPDRMPASPDVEEALHNFERLAPSTAQRIVAFWRLRQTMA</sequence>
<comment type="caution">
    <text evidence="1">The sequence shown here is derived from an EMBL/GenBank/DDBJ whole genome shotgun (WGS) entry which is preliminary data.</text>
</comment>
<reference evidence="1 2" key="1">
    <citation type="submission" date="2018-09" db="EMBL/GenBank/DDBJ databases">
        <title>Draft genome sequence of Rhodopseudomonas palustris 2.1.18.</title>
        <authorList>
            <person name="Robertson S.L."/>
            <person name="Meyer T.E."/>
            <person name="Kyndt J.A."/>
        </authorList>
    </citation>
    <scope>NUCLEOTIDE SEQUENCE [LARGE SCALE GENOMIC DNA]</scope>
    <source>
        <strain evidence="1 2">2.1.18</strain>
    </source>
</reference>
<dbReference type="RefSeq" id="WP_119855926.1">
    <property type="nucleotide sequence ID" value="NZ_QYYD01000006.1"/>
</dbReference>
<organism evidence="1 2">
    <name type="scientific">Rhodopseudomonas palustris</name>
    <dbReference type="NCBI Taxonomy" id="1076"/>
    <lineage>
        <taxon>Bacteria</taxon>
        <taxon>Pseudomonadati</taxon>
        <taxon>Pseudomonadota</taxon>
        <taxon>Alphaproteobacteria</taxon>
        <taxon>Hyphomicrobiales</taxon>
        <taxon>Nitrobacteraceae</taxon>
        <taxon>Rhodopseudomonas</taxon>
    </lineage>
</organism>
<dbReference type="Proteomes" id="UP000285523">
    <property type="component" value="Unassembled WGS sequence"/>
</dbReference>
<gene>
    <name evidence="1" type="ORF">D4Q52_07490</name>
</gene>
<proteinExistence type="predicted"/>
<dbReference type="EMBL" id="QYYD01000006">
    <property type="protein sequence ID" value="RJF75999.1"/>
    <property type="molecule type" value="Genomic_DNA"/>
</dbReference>
<dbReference type="InterPro" id="IPR019285">
    <property type="entry name" value="DUF2336"/>
</dbReference>
<evidence type="ECO:0000313" key="2">
    <source>
        <dbReference type="Proteomes" id="UP000285523"/>
    </source>
</evidence>
<dbReference type="OrthoDB" id="7888976at2"/>
<accession>A0A418VIY9</accession>
<protein>
    <submittedName>
        <fullName evidence="1">DUF2336 domain-containing protein</fullName>
    </submittedName>
</protein>
<evidence type="ECO:0000313" key="1">
    <source>
        <dbReference type="EMBL" id="RJF75999.1"/>
    </source>
</evidence>
<dbReference type="Pfam" id="PF10098">
    <property type="entry name" value="DUF2336"/>
    <property type="match status" value="1"/>
</dbReference>